<evidence type="ECO:0000313" key="1">
    <source>
        <dbReference type="EMBL" id="AOZ69635.1"/>
    </source>
</evidence>
<dbReference type="RefSeq" id="WP_071166307.1">
    <property type="nucleotide sequence ID" value="NZ_CP017781.1"/>
</dbReference>
<reference evidence="1 2" key="1">
    <citation type="submission" date="2016-10" db="EMBL/GenBank/DDBJ databases">
        <title>Rhodobacter sp. LPB0142, isolated from sea water.</title>
        <authorList>
            <person name="Kim E."/>
            <person name="Yi H."/>
        </authorList>
    </citation>
    <scope>NUCLEOTIDE SEQUENCE [LARGE SCALE GENOMIC DNA]</scope>
    <source>
        <strain evidence="1 2">LPB0142</strain>
    </source>
</reference>
<evidence type="ECO:0008006" key="3">
    <source>
        <dbReference type="Google" id="ProtNLM"/>
    </source>
</evidence>
<organism evidence="1 2">
    <name type="scientific">Rhodobacter xanthinilyticus</name>
    <dbReference type="NCBI Taxonomy" id="1850250"/>
    <lineage>
        <taxon>Bacteria</taxon>
        <taxon>Pseudomonadati</taxon>
        <taxon>Pseudomonadota</taxon>
        <taxon>Alphaproteobacteria</taxon>
        <taxon>Rhodobacterales</taxon>
        <taxon>Rhodobacter group</taxon>
        <taxon>Rhodobacter</taxon>
    </lineage>
</organism>
<keyword evidence="2" id="KW-1185">Reference proteome</keyword>
<dbReference type="Proteomes" id="UP000176562">
    <property type="component" value="Chromosome"/>
</dbReference>
<evidence type="ECO:0000313" key="2">
    <source>
        <dbReference type="Proteomes" id="UP000176562"/>
    </source>
</evidence>
<dbReference type="AlphaFoldDB" id="A0A1D9MCP8"/>
<dbReference type="EMBL" id="CP017781">
    <property type="protein sequence ID" value="AOZ69635.1"/>
    <property type="molecule type" value="Genomic_DNA"/>
</dbReference>
<gene>
    <name evidence="1" type="ORF">LPB142_10155</name>
</gene>
<sequence length="233" mass="23897">MRALKLSLLAMVAGGLLGLGALVAFLPVLRGALAPGAYGLAEAAPGVFVEAGMAAPERAALLAEIAAARANVAAFYGPARAHLRILACASAACDRALGGRGAAAVTYSLGPVSVVRLAPRGLGLTILTHELAHTETHARLGLWGQLSGRMPTWFDEGLSVLISQDPRYLGPPPAPCLRPPRADLPQSPFDWAPAAALDRMLYAEAACAVYLWAEARGGRAAVLAALAAGARLP</sequence>
<dbReference type="KEGG" id="rhp:LPB142_10155"/>
<name>A0A1D9MCP8_9RHOB</name>
<dbReference type="STRING" id="1850250.LPB142_10155"/>
<accession>A0A1D9MCP8</accession>
<protein>
    <recommendedName>
        <fullName evidence="3">DUF4157 domain-containing protein</fullName>
    </recommendedName>
</protein>
<proteinExistence type="predicted"/>